<dbReference type="STRING" id="1325564.NSJP_2455"/>
<dbReference type="EMBL" id="LT828648">
    <property type="protein sequence ID" value="SLM48627.1"/>
    <property type="molecule type" value="Genomic_DNA"/>
</dbReference>
<dbReference type="KEGG" id="nja:NSJP_2455"/>
<accession>A0A1W1I6J2</accession>
<protein>
    <submittedName>
        <fullName evidence="1">Uncharacterized protein</fullName>
    </submittedName>
</protein>
<organism evidence="1 2">
    <name type="scientific">Nitrospira japonica</name>
    <dbReference type="NCBI Taxonomy" id="1325564"/>
    <lineage>
        <taxon>Bacteria</taxon>
        <taxon>Pseudomonadati</taxon>
        <taxon>Nitrospirota</taxon>
        <taxon>Nitrospiria</taxon>
        <taxon>Nitrospirales</taxon>
        <taxon>Nitrospiraceae</taxon>
        <taxon>Nitrospira</taxon>
    </lineage>
</organism>
<proteinExistence type="predicted"/>
<keyword evidence="2" id="KW-1185">Reference proteome</keyword>
<dbReference type="Proteomes" id="UP000192042">
    <property type="component" value="Chromosome I"/>
</dbReference>
<name>A0A1W1I6J2_9BACT</name>
<evidence type="ECO:0000313" key="1">
    <source>
        <dbReference type="EMBL" id="SLM48627.1"/>
    </source>
</evidence>
<dbReference type="AlphaFoldDB" id="A0A1W1I6J2"/>
<sequence length="39" mass="4673">MDAQQKESYTEPVLMAHELLRDITGSKYREKYRDKVNDN</sequence>
<evidence type="ECO:0000313" key="2">
    <source>
        <dbReference type="Proteomes" id="UP000192042"/>
    </source>
</evidence>
<reference evidence="1 2" key="1">
    <citation type="submission" date="2017-03" db="EMBL/GenBank/DDBJ databases">
        <authorList>
            <person name="Afonso C.L."/>
            <person name="Miller P.J."/>
            <person name="Scott M.A."/>
            <person name="Spackman E."/>
            <person name="Goraichik I."/>
            <person name="Dimitrov K.M."/>
            <person name="Suarez D.L."/>
            <person name="Swayne D.E."/>
        </authorList>
    </citation>
    <scope>NUCLEOTIDE SEQUENCE [LARGE SCALE GENOMIC DNA]</scope>
    <source>
        <strain evidence="1">Genome sequencing of Nitrospira japonica strain NJ11</strain>
    </source>
</reference>
<gene>
    <name evidence="1" type="ORF">NSJP_2455</name>
</gene>